<keyword evidence="2" id="KW-1185">Reference proteome</keyword>
<evidence type="ECO:0000313" key="1">
    <source>
        <dbReference type="EMBL" id="CAK5077478.1"/>
    </source>
</evidence>
<sequence>MLFNINTNYYIMKGQNLLIALHECYQIIAMIPLVFEVELVLKKIEDEGNKGDKDKLLEYFTLNEIKYPICNLHASKVGNL</sequence>
<name>A0ACB0ZES2_MELEN</name>
<protein>
    <submittedName>
        <fullName evidence="1">Uncharacterized protein</fullName>
    </submittedName>
</protein>
<comment type="caution">
    <text evidence="1">The sequence shown here is derived from an EMBL/GenBank/DDBJ whole genome shotgun (WGS) entry which is preliminary data.</text>
</comment>
<gene>
    <name evidence="1" type="ORF">MENTE1834_LOCUS24399</name>
</gene>
<reference evidence="1" key="1">
    <citation type="submission" date="2023-11" db="EMBL/GenBank/DDBJ databases">
        <authorList>
            <person name="Poullet M."/>
        </authorList>
    </citation>
    <scope>NUCLEOTIDE SEQUENCE</scope>
    <source>
        <strain evidence="1">E1834</strain>
    </source>
</reference>
<dbReference type="EMBL" id="CAVMJV010000032">
    <property type="protein sequence ID" value="CAK5077478.1"/>
    <property type="molecule type" value="Genomic_DNA"/>
</dbReference>
<accession>A0ACB0ZES2</accession>
<proteinExistence type="predicted"/>
<dbReference type="Proteomes" id="UP001497535">
    <property type="component" value="Unassembled WGS sequence"/>
</dbReference>
<evidence type="ECO:0000313" key="2">
    <source>
        <dbReference type="Proteomes" id="UP001497535"/>
    </source>
</evidence>
<organism evidence="1 2">
    <name type="scientific">Meloidogyne enterolobii</name>
    <name type="common">Root-knot nematode worm</name>
    <name type="synonym">Meloidogyne mayaguensis</name>
    <dbReference type="NCBI Taxonomy" id="390850"/>
    <lineage>
        <taxon>Eukaryota</taxon>
        <taxon>Metazoa</taxon>
        <taxon>Ecdysozoa</taxon>
        <taxon>Nematoda</taxon>
        <taxon>Chromadorea</taxon>
        <taxon>Rhabditida</taxon>
        <taxon>Tylenchina</taxon>
        <taxon>Tylenchomorpha</taxon>
        <taxon>Tylenchoidea</taxon>
        <taxon>Meloidogynidae</taxon>
        <taxon>Meloidogyninae</taxon>
        <taxon>Meloidogyne</taxon>
    </lineage>
</organism>